<name>A0AAV9AX46_ACOGR</name>
<feature type="region of interest" description="Disordered" evidence="1">
    <location>
        <begin position="393"/>
        <end position="417"/>
    </location>
</feature>
<keyword evidence="3" id="KW-1185">Reference proteome</keyword>
<feature type="compositionally biased region" description="Polar residues" evidence="1">
    <location>
        <begin position="318"/>
        <end position="337"/>
    </location>
</feature>
<feature type="region of interest" description="Disordered" evidence="1">
    <location>
        <begin position="318"/>
        <end position="353"/>
    </location>
</feature>
<organism evidence="2 3">
    <name type="scientific">Acorus gramineus</name>
    <name type="common">Dwarf sweet flag</name>
    <dbReference type="NCBI Taxonomy" id="55184"/>
    <lineage>
        <taxon>Eukaryota</taxon>
        <taxon>Viridiplantae</taxon>
        <taxon>Streptophyta</taxon>
        <taxon>Embryophyta</taxon>
        <taxon>Tracheophyta</taxon>
        <taxon>Spermatophyta</taxon>
        <taxon>Magnoliopsida</taxon>
        <taxon>Liliopsida</taxon>
        <taxon>Acoraceae</taxon>
        <taxon>Acorus</taxon>
    </lineage>
</organism>
<dbReference type="Proteomes" id="UP001179952">
    <property type="component" value="Unassembled WGS sequence"/>
</dbReference>
<reference evidence="2" key="2">
    <citation type="submission" date="2023-06" db="EMBL/GenBank/DDBJ databases">
        <authorList>
            <person name="Ma L."/>
            <person name="Liu K.-W."/>
            <person name="Li Z."/>
            <person name="Hsiao Y.-Y."/>
            <person name="Qi Y."/>
            <person name="Fu T."/>
            <person name="Tang G."/>
            <person name="Zhang D."/>
            <person name="Sun W.-H."/>
            <person name="Liu D.-K."/>
            <person name="Li Y."/>
            <person name="Chen G.-Z."/>
            <person name="Liu X.-D."/>
            <person name="Liao X.-Y."/>
            <person name="Jiang Y.-T."/>
            <person name="Yu X."/>
            <person name="Hao Y."/>
            <person name="Huang J."/>
            <person name="Zhao X.-W."/>
            <person name="Ke S."/>
            <person name="Chen Y.-Y."/>
            <person name="Wu W.-L."/>
            <person name="Hsu J.-L."/>
            <person name="Lin Y.-F."/>
            <person name="Huang M.-D."/>
            <person name="Li C.-Y."/>
            <person name="Huang L."/>
            <person name="Wang Z.-W."/>
            <person name="Zhao X."/>
            <person name="Zhong W.-Y."/>
            <person name="Peng D.-H."/>
            <person name="Ahmad S."/>
            <person name="Lan S."/>
            <person name="Zhang J.-S."/>
            <person name="Tsai W.-C."/>
            <person name="Van De Peer Y."/>
            <person name="Liu Z.-J."/>
        </authorList>
    </citation>
    <scope>NUCLEOTIDE SEQUENCE</scope>
    <source>
        <strain evidence="2">SCP</strain>
        <tissue evidence="2">Leaves</tissue>
    </source>
</reference>
<gene>
    <name evidence="2" type="ORF">QJS04_geneDACA008210</name>
</gene>
<evidence type="ECO:0000256" key="1">
    <source>
        <dbReference type="SAM" id="MobiDB-lite"/>
    </source>
</evidence>
<protein>
    <submittedName>
        <fullName evidence="2">Uncharacterized protein</fullName>
    </submittedName>
</protein>
<evidence type="ECO:0000313" key="3">
    <source>
        <dbReference type="Proteomes" id="UP001179952"/>
    </source>
</evidence>
<sequence length="580" mass="64578">MKEEKNKSNKFFQRGSSLFGMEFKKKGLAWAENIFDNVNMEVLGLDSFRERACKFYGEVNDFLDKPVPDLSLKLNFLDVVSKKSKMGPSQSPPKEMLLNLLSKRSEQSVPSENDFNLEHNFLDVVSKKSKKCPAQSPPEEVSLNLILPRSEQILPSKNVMIPASSPYAYKDEKLEKSCNIYDEAPAKSPPREVLHNLLSQRMEQSMPSENDLFPASSPSVSSDVKLGKSCNIYDEGSTPKPNSLPAIVSQDVYLEACDLLEKESNQTLIGGVVHDGKCTKLDNGVPADSLPDMLDMTYCSNDHLSMSNYEIEESELTCSGTGVSEAPTVSSVSQEQRGQMGASGNDHCKDGELKTLPEIGSSELQEECDQMGSYGNDHWQDSETDMLPEIGSSESQEHRDQMGTSGNDHWKDGEPNTLPEIESFKLQEQCGQLESSGNDHWPDSETDIDTLPEIEIAEEDSAGNKPSLHPGSLDFFVCREEDIDLVDLNSEPLLEEFETVKLGKYGPTEEDGKSRLTAHANMNLSYKQKIKGALKMGFMKKKELNQINNVCTEAATLWIHREPKNLTNSGFIDESEWVVL</sequence>
<reference evidence="2" key="1">
    <citation type="journal article" date="2023" name="Nat. Commun.">
        <title>Diploid and tetraploid genomes of Acorus and the evolution of monocots.</title>
        <authorList>
            <person name="Ma L."/>
            <person name="Liu K.W."/>
            <person name="Li Z."/>
            <person name="Hsiao Y.Y."/>
            <person name="Qi Y."/>
            <person name="Fu T."/>
            <person name="Tang G.D."/>
            <person name="Zhang D."/>
            <person name="Sun W.H."/>
            <person name="Liu D.K."/>
            <person name="Li Y."/>
            <person name="Chen G.Z."/>
            <person name="Liu X.D."/>
            <person name="Liao X.Y."/>
            <person name="Jiang Y.T."/>
            <person name="Yu X."/>
            <person name="Hao Y."/>
            <person name="Huang J."/>
            <person name="Zhao X.W."/>
            <person name="Ke S."/>
            <person name="Chen Y.Y."/>
            <person name="Wu W.L."/>
            <person name="Hsu J.L."/>
            <person name="Lin Y.F."/>
            <person name="Huang M.D."/>
            <person name="Li C.Y."/>
            <person name="Huang L."/>
            <person name="Wang Z.W."/>
            <person name="Zhao X."/>
            <person name="Zhong W.Y."/>
            <person name="Peng D.H."/>
            <person name="Ahmad S."/>
            <person name="Lan S."/>
            <person name="Zhang J.S."/>
            <person name="Tsai W.C."/>
            <person name="Van de Peer Y."/>
            <person name="Liu Z.J."/>
        </authorList>
    </citation>
    <scope>NUCLEOTIDE SEQUENCE</scope>
    <source>
        <strain evidence="2">SCP</strain>
    </source>
</reference>
<comment type="caution">
    <text evidence="2">The sequence shown here is derived from an EMBL/GenBank/DDBJ whole genome shotgun (WGS) entry which is preliminary data.</text>
</comment>
<dbReference type="AlphaFoldDB" id="A0AAV9AX46"/>
<accession>A0AAV9AX46</accession>
<dbReference type="EMBL" id="JAUJYN010000006">
    <property type="protein sequence ID" value="KAK1268714.1"/>
    <property type="molecule type" value="Genomic_DNA"/>
</dbReference>
<proteinExistence type="predicted"/>
<evidence type="ECO:0000313" key="2">
    <source>
        <dbReference type="EMBL" id="KAK1268714.1"/>
    </source>
</evidence>